<evidence type="ECO:0000313" key="3">
    <source>
        <dbReference type="EMBL" id="HFI92240.1"/>
    </source>
</evidence>
<dbReference type="SUPFAM" id="SSF89392">
    <property type="entry name" value="Prokaryotic lipoproteins and lipoprotein localization factors"/>
    <property type="match status" value="1"/>
</dbReference>
<accession>A0A7V3E7Q1</accession>
<evidence type="ECO:0000256" key="2">
    <source>
        <dbReference type="SAM" id="SignalP"/>
    </source>
</evidence>
<dbReference type="PANTHER" id="PTHR35869">
    <property type="entry name" value="OUTER-MEMBRANE LIPOPROTEIN CARRIER PROTEIN"/>
    <property type="match status" value="1"/>
</dbReference>
<dbReference type="InterPro" id="IPR004564">
    <property type="entry name" value="OM_lipoprot_carrier_LolA-like"/>
</dbReference>
<protein>
    <submittedName>
        <fullName evidence="3">Outer membrane lipoprotein carrier protein LolA</fullName>
    </submittedName>
</protein>
<organism evidence="3">
    <name type="scientific">Ignavibacterium album</name>
    <dbReference type="NCBI Taxonomy" id="591197"/>
    <lineage>
        <taxon>Bacteria</taxon>
        <taxon>Pseudomonadati</taxon>
        <taxon>Ignavibacteriota</taxon>
        <taxon>Ignavibacteria</taxon>
        <taxon>Ignavibacteriales</taxon>
        <taxon>Ignavibacteriaceae</taxon>
        <taxon>Ignavibacterium</taxon>
    </lineage>
</organism>
<feature type="signal peptide" evidence="2">
    <location>
        <begin position="1"/>
        <end position="20"/>
    </location>
</feature>
<gene>
    <name evidence="3" type="ORF">ENS31_12050</name>
</gene>
<keyword evidence="1 2" id="KW-0732">Signal</keyword>
<sequence length="201" mass="23115">MMKKIIITAFLVFISLMSFAQSDATSILRELQNKYNTISDLSVDYTQKANGKVILTGKIFFKKENKYRIENKNQIIGSDGISAWNFNASQKKYIITNYDAENNSIYSINYLVYQLPNECLLSVRSDGNHRVLELTPKSTNLQFSRIDLWINSDKLIQKISFKDLNNSTTEINLSNYKLNQKISDSLFSFNPPEGTKVIDLR</sequence>
<keyword evidence="3" id="KW-0449">Lipoprotein</keyword>
<name>A0A7V3E7Q1_9BACT</name>
<evidence type="ECO:0000256" key="1">
    <source>
        <dbReference type="ARBA" id="ARBA00022729"/>
    </source>
</evidence>
<dbReference type="InterPro" id="IPR029046">
    <property type="entry name" value="LolA/LolB/LppX"/>
</dbReference>
<dbReference type="Pfam" id="PF03548">
    <property type="entry name" value="LolA"/>
    <property type="match status" value="1"/>
</dbReference>
<dbReference type="EMBL" id="DSUJ01000010">
    <property type="protein sequence ID" value="HFI92240.1"/>
    <property type="molecule type" value="Genomic_DNA"/>
</dbReference>
<dbReference type="PANTHER" id="PTHR35869:SF1">
    <property type="entry name" value="OUTER-MEMBRANE LIPOPROTEIN CARRIER PROTEIN"/>
    <property type="match status" value="1"/>
</dbReference>
<dbReference type="Gene3D" id="2.50.20.10">
    <property type="entry name" value="Lipoprotein localisation LolA/LolB/LppX"/>
    <property type="match status" value="1"/>
</dbReference>
<reference evidence="3" key="1">
    <citation type="journal article" date="2020" name="mSystems">
        <title>Genome- and Community-Level Interaction Insights into Carbon Utilization and Element Cycling Functions of Hydrothermarchaeota in Hydrothermal Sediment.</title>
        <authorList>
            <person name="Zhou Z."/>
            <person name="Liu Y."/>
            <person name="Xu W."/>
            <person name="Pan J."/>
            <person name="Luo Z.H."/>
            <person name="Li M."/>
        </authorList>
    </citation>
    <scope>NUCLEOTIDE SEQUENCE [LARGE SCALE GENOMIC DNA]</scope>
    <source>
        <strain evidence="3">SpSt-479</strain>
    </source>
</reference>
<proteinExistence type="predicted"/>
<comment type="caution">
    <text evidence="3">The sequence shown here is derived from an EMBL/GenBank/DDBJ whole genome shotgun (WGS) entry which is preliminary data.</text>
</comment>
<dbReference type="AlphaFoldDB" id="A0A7V3E7Q1"/>
<dbReference type="CDD" id="cd16325">
    <property type="entry name" value="LolA"/>
    <property type="match status" value="1"/>
</dbReference>
<feature type="chain" id="PRO_5030857988" evidence="2">
    <location>
        <begin position="21"/>
        <end position="201"/>
    </location>
</feature>